<dbReference type="OrthoDB" id="9765532at2"/>
<feature type="transmembrane region" description="Helical" evidence="7">
    <location>
        <begin position="161"/>
        <end position="180"/>
    </location>
</feature>
<keyword evidence="4" id="KW-0677">Repeat</keyword>
<keyword evidence="3 7" id="KW-0812">Transmembrane</keyword>
<dbReference type="SUPFAM" id="SSF116726">
    <property type="entry name" value="TrkA C-terminal domain-like"/>
    <property type="match status" value="2"/>
</dbReference>
<dbReference type="KEGG" id="ruv:EC9_52890"/>
<dbReference type="GO" id="GO:0005886">
    <property type="term" value="C:plasma membrane"/>
    <property type="evidence" value="ECO:0007669"/>
    <property type="project" value="TreeGrafter"/>
</dbReference>
<comment type="subcellular location">
    <subcellularLocation>
        <location evidence="1">Membrane</location>
        <topology evidence="1">Multi-pass membrane protein</topology>
    </subcellularLocation>
</comment>
<feature type="transmembrane region" description="Helical" evidence="7">
    <location>
        <begin position="464"/>
        <end position="483"/>
    </location>
</feature>
<dbReference type="RefSeq" id="WP_145348769.1">
    <property type="nucleotide sequence ID" value="NZ_CP036261.1"/>
</dbReference>
<dbReference type="InterPro" id="IPR051679">
    <property type="entry name" value="DASS-Related_Transporters"/>
</dbReference>
<keyword evidence="2" id="KW-0813">Transport</keyword>
<dbReference type="GO" id="GO:0006813">
    <property type="term" value="P:potassium ion transport"/>
    <property type="evidence" value="ECO:0007669"/>
    <property type="project" value="InterPro"/>
</dbReference>
<evidence type="ECO:0000256" key="2">
    <source>
        <dbReference type="ARBA" id="ARBA00022448"/>
    </source>
</evidence>
<feature type="transmembrane region" description="Helical" evidence="7">
    <location>
        <begin position="525"/>
        <end position="542"/>
    </location>
</feature>
<feature type="transmembrane region" description="Helical" evidence="7">
    <location>
        <begin position="28"/>
        <end position="49"/>
    </location>
</feature>
<feature type="transmembrane region" description="Helical" evidence="7">
    <location>
        <begin position="548"/>
        <end position="568"/>
    </location>
</feature>
<gene>
    <name evidence="9" type="ORF">EC9_52890</name>
</gene>
<proteinExistence type="predicted"/>
<reference evidence="9 10" key="1">
    <citation type="submission" date="2019-02" db="EMBL/GenBank/DDBJ databases">
        <title>Deep-cultivation of Planctomycetes and their phenomic and genomic characterization uncovers novel biology.</title>
        <authorList>
            <person name="Wiegand S."/>
            <person name="Jogler M."/>
            <person name="Boedeker C."/>
            <person name="Pinto D."/>
            <person name="Vollmers J."/>
            <person name="Rivas-Marin E."/>
            <person name="Kohn T."/>
            <person name="Peeters S.H."/>
            <person name="Heuer A."/>
            <person name="Rast P."/>
            <person name="Oberbeckmann S."/>
            <person name="Bunk B."/>
            <person name="Jeske O."/>
            <person name="Meyerdierks A."/>
            <person name="Storesund J.E."/>
            <person name="Kallscheuer N."/>
            <person name="Luecker S."/>
            <person name="Lage O.M."/>
            <person name="Pohl T."/>
            <person name="Merkel B.J."/>
            <person name="Hornburger P."/>
            <person name="Mueller R.-W."/>
            <person name="Bruemmer F."/>
            <person name="Labrenz M."/>
            <person name="Spormann A.M."/>
            <person name="Op den Camp H."/>
            <person name="Overmann J."/>
            <person name="Amann R."/>
            <person name="Jetten M.S.M."/>
            <person name="Mascher T."/>
            <person name="Medema M.H."/>
            <person name="Devos D.P."/>
            <person name="Kaster A.-K."/>
            <person name="Ovreas L."/>
            <person name="Rohde M."/>
            <person name="Galperin M.Y."/>
            <person name="Jogler C."/>
        </authorList>
    </citation>
    <scope>NUCLEOTIDE SEQUENCE [LARGE SCALE GENOMIC DNA]</scope>
    <source>
        <strain evidence="9 10">EC9</strain>
    </source>
</reference>
<dbReference type="InterPro" id="IPR004680">
    <property type="entry name" value="Cit_transptr-like_dom"/>
</dbReference>
<dbReference type="PANTHER" id="PTHR43652:SF2">
    <property type="entry name" value="BASIC AMINO ACID ANTIPORTER YFCC-RELATED"/>
    <property type="match status" value="1"/>
</dbReference>
<feature type="transmembrane region" description="Helical" evidence="7">
    <location>
        <begin position="200"/>
        <end position="221"/>
    </location>
</feature>
<evidence type="ECO:0000256" key="3">
    <source>
        <dbReference type="ARBA" id="ARBA00022692"/>
    </source>
</evidence>
<dbReference type="Gene3D" id="3.30.70.1450">
    <property type="entry name" value="Regulator of K+ conductance, C-terminal domain"/>
    <property type="match status" value="2"/>
</dbReference>
<dbReference type="PANTHER" id="PTHR43652">
    <property type="entry name" value="BASIC AMINO ACID ANTIPORTER YFCC-RELATED"/>
    <property type="match status" value="1"/>
</dbReference>
<keyword evidence="10" id="KW-1185">Reference proteome</keyword>
<keyword evidence="6 7" id="KW-0472">Membrane</keyword>
<name>A0A517M883_9BACT</name>
<sequence>MVWESWFTIAIVCVLLYALARRWASTDLLVLASLAALVTVGELSTAFALDSRSLNPEATFYLPTVAQAIDGFGSRSVVTIALLFAAVVGLELTGGTELATSWLLRRPKSAVDAQLRLVAPVATLSAFLNNTPIVAAMLPVVTDLAKKMQVSPSKFFLPLSYAAILGGMCTLMGTSTNIMVYDMIQQSPGGRPLHFFEPAWVGLPATLIGILYMTVGSRWLMRDRKPAVSTSDDPRQYTVEMEVVPGGPLAGQSIEDAGLRHLPGLYLAEIERGGEVFQAVRPTQKLQSGDILIFVGMLESVVDLQKIRGLEIASEQARKVAAPAWNRSLVEAVVSPRCPLVSKSIREGGFRTHYGAAVIAVARGDRRVPGKLGDVVLQPGDVLLLDAPASFTQSRRDTRDFFLVSAVENASVRRPERAWIALGVITLMVLAAASGFLDLTTAALCAVIAMICSRCCTSTEARRGIDWSVLVVIGAALGIGKAMETTGAAAGIADTILLLAGNNPMFVLAAVYLSTMICTELITNNAAAALMFPMAWSAASSMPGVDPLPFAIAVMIAASAGFATPFGYQTNLMVYGPGGYRFTDYLRFGGPLDLIVFAVAMVMIPWVWPLQ</sequence>
<feature type="domain" description="RCK C-terminal" evidence="8">
    <location>
        <begin position="226"/>
        <end position="310"/>
    </location>
</feature>
<feature type="transmembrane region" description="Helical" evidence="7">
    <location>
        <begin position="588"/>
        <end position="608"/>
    </location>
</feature>
<dbReference type="FunFam" id="3.30.70.1450:FF:000009">
    <property type="entry name" value="SLC13 family permease"/>
    <property type="match status" value="1"/>
</dbReference>
<dbReference type="AlphaFoldDB" id="A0A517M883"/>
<feature type="transmembrane region" description="Helical" evidence="7">
    <location>
        <begin position="6"/>
        <end position="21"/>
    </location>
</feature>
<feature type="transmembrane region" description="Helical" evidence="7">
    <location>
        <begin position="419"/>
        <end position="452"/>
    </location>
</feature>
<protein>
    <submittedName>
        <fullName evidence="9">Citrate transporter</fullName>
    </submittedName>
</protein>
<organism evidence="9 10">
    <name type="scientific">Rosistilla ulvae</name>
    <dbReference type="NCBI Taxonomy" id="1930277"/>
    <lineage>
        <taxon>Bacteria</taxon>
        <taxon>Pseudomonadati</taxon>
        <taxon>Planctomycetota</taxon>
        <taxon>Planctomycetia</taxon>
        <taxon>Pirellulales</taxon>
        <taxon>Pirellulaceae</taxon>
        <taxon>Rosistilla</taxon>
    </lineage>
</organism>
<evidence type="ECO:0000256" key="1">
    <source>
        <dbReference type="ARBA" id="ARBA00004141"/>
    </source>
</evidence>
<dbReference type="Pfam" id="PF02080">
    <property type="entry name" value="TrkA_C"/>
    <property type="match status" value="2"/>
</dbReference>
<dbReference type="Proteomes" id="UP000319557">
    <property type="component" value="Chromosome"/>
</dbReference>
<feature type="transmembrane region" description="Helical" evidence="7">
    <location>
        <begin position="489"/>
        <end position="513"/>
    </location>
</feature>
<evidence type="ECO:0000256" key="4">
    <source>
        <dbReference type="ARBA" id="ARBA00022737"/>
    </source>
</evidence>
<evidence type="ECO:0000256" key="6">
    <source>
        <dbReference type="ARBA" id="ARBA00023136"/>
    </source>
</evidence>
<evidence type="ECO:0000256" key="5">
    <source>
        <dbReference type="ARBA" id="ARBA00022989"/>
    </source>
</evidence>
<dbReference type="InterPro" id="IPR006037">
    <property type="entry name" value="RCK_C"/>
</dbReference>
<dbReference type="GO" id="GO:0008324">
    <property type="term" value="F:monoatomic cation transmembrane transporter activity"/>
    <property type="evidence" value="ECO:0007669"/>
    <property type="project" value="InterPro"/>
</dbReference>
<keyword evidence="5 7" id="KW-1133">Transmembrane helix</keyword>
<feature type="transmembrane region" description="Helical" evidence="7">
    <location>
        <begin position="117"/>
        <end position="141"/>
    </location>
</feature>
<accession>A0A517M883</accession>
<feature type="transmembrane region" description="Helical" evidence="7">
    <location>
        <begin position="80"/>
        <end position="105"/>
    </location>
</feature>
<evidence type="ECO:0000256" key="7">
    <source>
        <dbReference type="SAM" id="Phobius"/>
    </source>
</evidence>
<dbReference type="EMBL" id="CP036261">
    <property type="protein sequence ID" value="QDS91069.1"/>
    <property type="molecule type" value="Genomic_DNA"/>
</dbReference>
<evidence type="ECO:0000313" key="9">
    <source>
        <dbReference type="EMBL" id="QDS91069.1"/>
    </source>
</evidence>
<evidence type="ECO:0000259" key="8">
    <source>
        <dbReference type="PROSITE" id="PS51202"/>
    </source>
</evidence>
<dbReference type="PROSITE" id="PS51202">
    <property type="entry name" value="RCK_C"/>
    <property type="match status" value="2"/>
</dbReference>
<dbReference type="Pfam" id="PF03600">
    <property type="entry name" value="CitMHS"/>
    <property type="match status" value="1"/>
</dbReference>
<feature type="domain" description="RCK C-terminal" evidence="8">
    <location>
        <begin position="315"/>
        <end position="401"/>
    </location>
</feature>
<evidence type="ECO:0000313" key="10">
    <source>
        <dbReference type="Proteomes" id="UP000319557"/>
    </source>
</evidence>
<dbReference type="InterPro" id="IPR036721">
    <property type="entry name" value="RCK_C_sf"/>
</dbReference>